<dbReference type="GO" id="GO:0051537">
    <property type="term" value="F:2 iron, 2 sulfur cluster binding"/>
    <property type="evidence" value="ECO:0007669"/>
    <property type="project" value="InterPro"/>
</dbReference>
<dbReference type="GO" id="GO:0006707">
    <property type="term" value="P:cholesterol catabolic process"/>
    <property type="evidence" value="ECO:0007669"/>
    <property type="project" value="TreeGrafter"/>
</dbReference>
<organism evidence="4 5">
    <name type="scientific">Paracoccus lichenicola</name>
    <dbReference type="NCBI Taxonomy" id="2665644"/>
    <lineage>
        <taxon>Bacteria</taxon>
        <taxon>Pseudomonadati</taxon>
        <taxon>Pseudomonadota</taxon>
        <taxon>Alphaproteobacteria</taxon>
        <taxon>Rhodobacterales</taxon>
        <taxon>Paracoccaceae</taxon>
        <taxon>Paracoccus</taxon>
    </lineage>
</organism>
<dbReference type="GO" id="GO:0008395">
    <property type="term" value="F:steroid hydroxylase activity"/>
    <property type="evidence" value="ECO:0007669"/>
    <property type="project" value="TreeGrafter"/>
</dbReference>
<keyword evidence="5" id="KW-1185">Reference proteome</keyword>
<dbReference type="GO" id="GO:0036199">
    <property type="term" value="F:cholest-4-en-3-one 26-monooxygenase activity"/>
    <property type="evidence" value="ECO:0007669"/>
    <property type="project" value="TreeGrafter"/>
</dbReference>
<evidence type="ECO:0000259" key="2">
    <source>
        <dbReference type="PROSITE" id="PS51085"/>
    </source>
</evidence>
<comment type="caution">
    <text evidence="4">The sequence shown here is derived from an EMBL/GenBank/DDBJ whole genome shotgun (WGS) entry which is preliminary data.</text>
</comment>
<dbReference type="InterPro" id="IPR001041">
    <property type="entry name" value="2Fe-2S_ferredoxin-type"/>
</dbReference>
<dbReference type="Gene3D" id="3.40.50.80">
    <property type="entry name" value="Nucleotide-binding domain of ferredoxin-NADP reductase (FNR) module"/>
    <property type="match status" value="1"/>
</dbReference>
<dbReference type="Gene3D" id="3.10.20.30">
    <property type="match status" value="1"/>
</dbReference>
<dbReference type="InterPro" id="IPR036010">
    <property type="entry name" value="2Fe-2S_ferredoxin-like_sf"/>
</dbReference>
<dbReference type="Pfam" id="PF00175">
    <property type="entry name" value="NAD_binding_1"/>
    <property type="match status" value="1"/>
</dbReference>
<dbReference type="Pfam" id="PF00111">
    <property type="entry name" value="Fer2"/>
    <property type="match status" value="1"/>
</dbReference>
<dbReference type="InterPro" id="IPR039261">
    <property type="entry name" value="FNR_nucleotide-bd"/>
</dbReference>
<dbReference type="PANTHER" id="PTHR46696">
    <property type="entry name" value="P450, PUTATIVE (EUROFUNG)-RELATED"/>
    <property type="match status" value="1"/>
</dbReference>
<dbReference type="InterPro" id="IPR001433">
    <property type="entry name" value="OxRdtase_FAD/NAD-bd"/>
</dbReference>
<dbReference type="InterPro" id="IPR017927">
    <property type="entry name" value="FAD-bd_FR_type"/>
</dbReference>
<dbReference type="GO" id="GO:0005506">
    <property type="term" value="F:iron ion binding"/>
    <property type="evidence" value="ECO:0007669"/>
    <property type="project" value="InterPro"/>
</dbReference>
<dbReference type="Proteomes" id="UP000481417">
    <property type="component" value="Unassembled WGS sequence"/>
</dbReference>
<dbReference type="AlphaFoldDB" id="A0A6L6HTB3"/>
<dbReference type="SUPFAM" id="SSF48264">
    <property type="entry name" value="Cytochrome P450"/>
    <property type="match status" value="1"/>
</dbReference>
<dbReference type="CDD" id="cd06185">
    <property type="entry name" value="PDR_like"/>
    <property type="match status" value="1"/>
</dbReference>
<gene>
    <name evidence="4" type="ORF">GIY56_14730</name>
</gene>
<feature type="domain" description="FAD-binding FR-type" evidence="3">
    <location>
        <begin position="458"/>
        <end position="561"/>
    </location>
</feature>
<dbReference type="CDD" id="cd00207">
    <property type="entry name" value="fer2"/>
    <property type="match status" value="1"/>
</dbReference>
<dbReference type="PROSITE" id="PS00086">
    <property type="entry name" value="CYTOCHROME_P450"/>
    <property type="match status" value="1"/>
</dbReference>
<evidence type="ECO:0000313" key="5">
    <source>
        <dbReference type="Proteomes" id="UP000481417"/>
    </source>
</evidence>
<evidence type="ECO:0000256" key="1">
    <source>
        <dbReference type="ARBA" id="ARBA00010617"/>
    </source>
</evidence>
<dbReference type="Gene3D" id="2.40.30.10">
    <property type="entry name" value="Translation factors"/>
    <property type="match status" value="1"/>
</dbReference>
<dbReference type="SUPFAM" id="SSF63380">
    <property type="entry name" value="Riboflavin synthase domain-like"/>
    <property type="match status" value="1"/>
</dbReference>
<dbReference type="InterPro" id="IPR017938">
    <property type="entry name" value="Riboflavin_synthase-like_b-brl"/>
</dbReference>
<dbReference type="InterPro" id="IPR001128">
    <property type="entry name" value="Cyt_P450"/>
</dbReference>
<sequence>MWRSVMSADIETLEPKRDARTVDPAGIFFDPLSYSAFDHPYEMYRLLRDHAPVYYNERRDLWVLSRYEDVQAALRDHARMVNALGNDMDGTHDSYGPGNLIALDPPYHGVLRDLVQPSFTPKAVKDMEARMRALARDLLARFRAAGGGDFVTDVALPLVFDSSMRLLGAPVGDTKFWQDHLLRSMARTIGQFGIPEDAAASNREAEEHLAEVVRGRRAEVAAGINTDAPDVITQILTAARKGVTLDEAEEVGLAHLVLSASTDAPEALLTNCLAVLDKFPGLQRHLKDNPGAIRNFVEETLRYDGPAKNLCRQTTADVTIRGVTIPRDSRVMVLMGSASRDERVYDDPDLFDVARRFTSKNKILTFGEGIHNCMGAPIARLLAQVLLEELVAGLDGDEYRIVGTPERWAKQMVRGFASLPMKIVPAGRDTRKLKPHASAAHVQSLSVGSTRLTVETKEFEAPVRVTAKTVEADGVVSLLLAEAGGELLPEWTPGAHVDLILGDGVPTRQYSLCGDPQDRRQFRLGILREPAGSGGSVHVHDRLAEGDVIRIRGPRNNFELVPAPRYVFIAGGIGITPILPMIRAAEAAGADWTLHYGGRSRASMAFTGELERHGGKVRIWPQDETGLLDLAHILGQPDADTKVYCCGPEPLLGAVEKACAAWPRKALHLERFAARPLGAPVRNEPFEVHLARSQRTLIVPPEQSILSVIEEAGIGVMSSCGEGTCGTCEVKVLEGEPDHRDSVLDAEARESGDTMMICVSRACGKRLVLDI</sequence>
<dbReference type="EMBL" id="WMBT01000010">
    <property type="protein sequence ID" value="MTE01540.1"/>
    <property type="molecule type" value="Genomic_DNA"/>
</dbReference>
<dbReference type="PROSITE" id="PS51384">
    <property type="entry name" value="FAD_FR"/>
    <property type="match status" value="1"/>
</dbReference>
<dbReference type="InterPro" id="IPR017972">
    <property type="entry name" value="Cyt_P450_CS"/>
</dbReference>
<dbReference type="PANTHER" id="PTHR46696:SF4">
    <property type="entry name" value="BIOTIN BIOSYNTHESIS CYTOCHROME P450"/>
    <property type="match status" value="1"/>
</dbReference>
<dbReference type="PRINTS" id="PR00359">
    <property type="entry name" value="BP450"/>
</dbReference>
<proteinExistence type="inferred from homology"/>
<dbReference type="Gene3D" id="1.10.630.10">
    <property type="entry name" value="Cytochrome P450"/>
    <property type="match status" value="1"/>
</dbReference>
<evidence type="ECO:0000313" key="4">
    <source>
        <dbReference type="EMBL" id="MTE01540.1"/>
    </source>
</evidence>
<name>A0A6L6HTB3_9RHOB</name>
<reference evidence="4 5" key="1">
    <citation type="submission" date="2019-11" db="EMBL/GenBank/DDBJ databases">
        <authorList>
            <person name="Lang L."/>
        </authorList>
    </citation>
    <scope>NUCLEOTIDE SEQUENCE [LARGE SCALE GENOMIC DNA]</scope>
    <source>
        <strain evidence="4 5">YIM 132242</strain>
    </source>
</reference>
<dbReference type="SUPFAM" id="SSF52343">
    <property type="entry name" value="Ferredoxin reductase-like, C-terminal NADP-linked domain"/>
    <property type="match status" value="1"/>
</dbReference>
<dbReference type="InterPro" id="IPR002397">
    <property type="entry name" value="Cyt_P450_B"/>
</dbReference>
<dbReference type="InterPro" id="IPR006058">
    <property type="entry name" value="2Fe2S_fd_BS"/>
</dbReference>
<dbReference type="Pfam" id="PF00067">
    <property type="entry name" value="p450"/>
    <property type="match status" value="1"/>
</dbReference>
<dbReference type="SUPFAM" id="SSF54292">
    <property type="entry name" value="2Fe-2S ferredoxin-like"/>
    <property type="match status" value="1"/>
</dbReference>
<protein>
    <submittedName>
        <fullName evidence="4">Cytochrome P450</fullName>
    </submittedName>
</protein>
<dbReference type="PROSITE" id="PS51085">
    <property type="entry name" value="2FE2S_FER_2"/>
    <property type="match status" value="1"/>
</dbReference>
<comment type="similarity">
    <text evidence="1">Belongs to the cytochrome P450 family.</text>
</comment>
<evidence type="ECO:0000259" key="3">
    <source>
        <dbReference type="PROSITE" id="PS51384"/>
    </source>
</evidence>
<feature type="domain" description="2Fe-2S ferredoxin-type" evidence="2">
    <location>
        <begin position="686"/>
        <end position="771"/>
    </location>
</feature>
<dbReference type="InterPro" id="IPR012675">
    <property type="entry name" value="Beta-grasp_dom_sf"/>
</dbReference>
<dbReference type="GO" id="GO:0020037">
    <property type="term" value="F:heme binding"/>
    <property type="evidence" value="ECO:0007669"/>
    <property type="project" value="InterPro"/>
</dbReference>
<dbReference type="InterPro" id="IPR036396">
    <property type="entry name" value="Cyt_P450_sf"/>
</dbReference>
<accession>A0A6L6HTB3</accession>
<dbReference type="PROSITE" id="PS00197">
    <property type="entry name" value="2FE2S_FER_1"/>
    <property type="match status" value="1"/>
</dbReference>